<dbReference type="SUPFAM" id="SSF52317">
    <property type="entry name" value="Class I glutamine amidotransferase-like"/>
    <property type="match status" value="1"/>
</dbReference>
<dbReference type="InterPro" id="IPR002818">
    <property type="entry name" value="DJ-1/PfpI"/>
</dbReference>
<dbReference type="AlphaFoldDB" id="A0A1L9SSX2"/>
<dbReference type="Proteomes" id="UP000184188">
    <property type="component" value="Unassembled WGS sequence"/>
</dbReference>
<proteinExistence type="predicted"/>
<dbReference type="VEuPathDB" id="FungiDB:ASPZODRAFT_139600"/>
<dbReference type="InterPro" id="IPR052158">
    <property type="entry name" value="INH-QAR"/>
</dbReference>
<dbReference type="Gene3D" id="3.40.50.880">
    <property type="match status" value="1"/>
</dbReference>
<accession>A0A1L9SSX2</accession>
<sequence length="230" mass="24875">MASPIPVAIVLFEGIDVLDFNGPLEILSNASYTGADAINPDLAFDVKLVAASEVVHSRRNHRYIRDYSFEEATSRLDEFRILVVPGGSPSILLPLLRAASPELEFVKRFLNHPNSTSPARTIFSVCTGALFLAAAGALADMTATTHHTCFDMLREMGEDPACGKINVVKARYVDGGRCKTGVRVLTAGGVSSGLDAACYLVSTEVSQEAADRIAAVVEYDWRREPEQMVI</sequence>
<keyword evidence="3" id="KW-1185">Reference proteome</keyword>
<reference evidence="3" key="1">
    <citation type="journal article" date="2017" name="Genome Biol.">
        <title>Comparative genomics reveals high biological diversity and specific adaptations in the industrially and medically important fungal genus Aspergillus.</title>
        <authorList>
            <person name="de Vries R.P."/>
            <person name="Riley R."/>
            <person name="Wiebenga A."/>
            <person name="Aguilar-Osorio G."/>
            <person name="Amillis S."/>
            <person name="Uchima C.A."/>
            <person name="Anderluh G."/>
            <person name="Asadollahi M."/>
            <person name="Askin M."/>
            <person name="Barry K."/>
            <person name="Battaglia E."/>
            <person name="Bayram O."/>
            <person name="Benocci T."/>
            <person name="Braus-Stromeyer S.A."/>
            <person name="Caldana C."/>
            <person name="Canovas D."/>
            <person name="Cerqueira G.C."/>
            <person name="Chen F."/>
            <person name="Chen W."/>
            <person name="Choi C."/>
            <person name="Clum A."/>
            <person name="Dos Santos R.A."/>
            <person name="Damasio A.R."/>
            <person name="Diallinas G."/>
            <person name="Emri T."/>
            <person name="Fekete E."/>
            <person name="Flipphi M."/>
            <person name="Freyberg S."/>
            <person name="Gallo A."/>
            <person name="Gournas C."/>
            <person name="Habgood R."/>
            <person name="Hainaut M."/>
            <person name="Harispe M.L."/>
            <person name="Henrissat B."/>
            <person name="Hilden K.S."/>
            <person name="Hope R."/>
            <person name="Hossain A."/>
            <person name="Karabika E."/>
            <person name="Karaffa L."/>
            <person name="Karanyi Z."/>
            <person name="Krasevec N."/>
            <person name="Kuo A."/>
            <person name="Kusch H."/>
            <person name="LaButti K."/>
            <person name="Lagendijk E.L."/>
            <person name="Lapidus A."/>
            <person name="Levasseur A."/>
            <person name="Lindquist E."/>
            <person name="Lipzen A."/>
            <person name="Logrieco A.F."/>
            <person name="MacCabe A."/>
            <person name="Maekelae M.R."/>
            <person name="Malavazi I."/>
            <person name="Melin P."/>
            <person name="Meyer V."/>
            <person name="Mielnichuk N."/>
            <person name="Miskei M."/>
            <person name="Molnar A.P."/>
            <person name="Mule G."/>
            <person name="Ngan C.Y."/>
            <person name="Orejas M."/>
            <person name="Orosz E."/>
            <person name="Ouedraogo J.P."/>
            <person name="Overkamp K.M."/>
            <person name="Park H.-S."/>
            <person name="Perrone G."/>
            <person name="Piumi F."/>
            <person name="Punt P.J."/>
            <person name="Ram A.F."/>
            <person name="Ramon A."/>
            <person name="Rauscher S."/>
            <person name="Record E."/>
            <person name="Riano-Pachon D.M."/>
            <person name="Robert V."/>
            <person name="Roehrig J."/>
            <person name="Ruller R."/>
            <person name="Salamov A."/>
            <person name="Salih N.S."/>
            <person name="Samson R.A."/>
            <person name="Sandor E."/>
            <person name="Sanguinetti M."/>
            <person name="Schuetze T."/>
            <person name="Sepcic K."/>
            <person name="Shelest E."/>
            <person name="Sherlock G."/>
            <person name="Sophianopoulou V."/>
            <person name="Squina F.M."/>
            <person name="Sun H."/>
            <person name="Susca A."/>
            <person name="Todd R.B."/>
            <person name="Tsang A."/>
            <person name="Unkles S.E."/>
            <person name="van de Wiele N."/>
            <person name="van Rossen-Uffink D."/>
            <person name="Oliveira J.V."/>
            <person name="Vesth T.C."/>
            <person name="Visser J."/>
            <person name="Yu J.-H."/>
            <person name="Zhou M."/>
            <person name="Andersen M.R."/>
            <person name="Archer D.B."/>
            <person name="Baker S.E."/>
            <person name="Benoit I."/>
            <person name="Brakhage A.A."/>
            <person name="Braus G.H."/>
            <person name="Fischer R."/>
            <person name="Frisvad J.C."/>
            <person name="Goldman G.H."/>
            <person name="Houbraken J."/>
            <person name="Oakley B."/>
            <person name="Pocsi I."/>
            <person name="Scazzocchio C."/>
            <person name="Seiboth B."/>
            <person name="vanKuyk P.A."/>
            <person name="Wortman J."/>
            <person name="Dyer P.S."/>
            <person name="Grigoriev I.V."/>
        </authorList>
    </citation>
    <scope>NUCLEOTIDE SEQUENCE [LARGE SCALE GENOMIC DNA]</scope>
    <source>
        <strain evidence="3">CBS 506.65</strain>
    </source>
</reference>
<dbReference type="RefSeq" id="XP_022584799.1">
    <property type="nucleotide sequence ID" value="XM_022724569.1"/>
</dbReference>
<organism evidence="2 3">
    <name type="scientific">Penicilliopsis zonata CBS 506.65</name>
    <dbReference type="NCBI Taxonomy" id="1073090"/>
    <lineage>
        <taxon>Eukaryota</taxon>
        <taxon>Fungi</taxon>
        <taxon>Dikarya</taxon>
        <taxon>Ascomycota</taxon>
        <taxon>Pezizomycotina</taxon>
        <taxon>Eurotiomycetes</taxon>
        <taxon>Eurotiomycetidae</taxon>
        <taxon>Eurotiales</taxon>
        <taxon>Aspergillaceae</taxon>
        <taxon>Penicilliopsis</taxon>
    </lineage>
</organism>
<feature type="domain" description="DJ-1/PfpI" evidence="1">
    <location>
        <begin position="7"/>
        <end position="166"/>
    </location>
</feature>
<gene>
    <name evidence="2" type="ORF">ASPZODRAFT_139600</name>
</gene>
<evidence type="ECO:0000259" key="1">
    <source>
        <dbReference type="Pfam" id="PF01965"/>
    </source>
</evidence>
<dbReference type="PANTHER" id="PTHR43130">
    <property type="entry name" value="ARAC-FAMILY TRANSCRIPTIONAL REGULATOR"/>
    <property type="match status" value="1"/>
</dbReference>
<dbReference type="InterPro" id="IPR029062">
    <property type="entry name" value="Class_I_gatase-like"/>
</dbReference>
<evidence type="ECO:0000313" key="2">
    <source>
        <dbReference type="EMBL" id="OJJ50289.1"/>
    </source>
</evidence>
<dbReference type="PANTHER" id="PTHR43130:SF3">
    <property type="entry name" value="HTH-TYPE TRANSCRIPTIONAL REGULATOR RV1931C"/>
    <property type="match status" value="1"/>
</dbReference>
<dbReference type="OrthoDB" id="543156at2759"/>
<name>A0A1L9SSX2_9EURO</name>
<dbReference type="STRING" id="1073090.A0A1L9SSX2"/>
<protein>
    <recommendedName>
        <fullName evidence="1">DJ-1/PfpI domain-containing protein</fullName>
    </recommendedName>
</protein>
<dbReference type="GeneID" id="34611034"/>
<evidence type="ECO:0000313" key="3">
    <source>
        <dbReference type="Proteomes" id="UP000184188"/>
    </source>
</evidence>
<dbReference type="EMBL" id="KV878337">
    <property type="protein sequence ID" value="OJJ50289.1"/>
    <property type="molecule type" value="Genomic_DNA"/>
</dbReference>
<dbReference type="Pfam" id="PF01965">
    <property type="entry name" value="DJ-1_PfpI"/>
    <property type="match status" value="1"/>
</dbReference>